<proteinExistence type="predicted"/>
<evidence type="ECO:0000313" key="2">
    <source>
        <dbReference type="Proteomes" id="UP000006729"/>
    </source>
</evidence>
<dbReference type="InParanoid" id="A0A2K1XPA3"/>
<gene>
    <name evidence="1" type="ORF">POPTR_014G023600</name>
</gene>
<evidence type="ECO:0000313" key="1">
    <source>
        <dbReference type="EMBL" id="PNT02614.1"/>
    </source>
</evidence>
<dbReference type="Proteomes" id="UP000006729">
    <property type="component" value="Chromosome 14"/>
</dbReference>
<protein>
    <submittedName>
        <fullName evidence="1">Uncharacterized protein</fullName>
    </submittedName>
</protein>
<dbReference type="AlphaFoldDB" id="A0A2K1XPA3"/>
<name>A0A2K1XPA3_POPTR</name>
<organism evidence="1 2">
    <name type="scientific">Populus trichocarpa</name>
    <name type="common">Western balsam poplar</name>
    <name type="synonym">Populus balsamifera subsp. trichocarpa</name>
    <dbReference type="NCBI Taxonomy" id="3694"/>
    <lineage>
        <taxon>Eukaryota</taxon>
        <taxon>Viridiplantae</taxon>
        <taxon>Streptophyta</taxon>
        <taxon>Embryophyta</taxon>
        <taxon>Tracheophyta</taxon>
        <taxon>Spermatophyta</taxon>
        <taxon>Magnoliopsida</taxon>
        <taxon>eudicotyledons</taxon>
        <taxon>Gunneridae</taxon>
        <taxon>Pentapetalae</taxon>
        <taxon>rosids</taxon>
        <taxon>fabids</taxon>
        <taxon>Malpighiales</taxon>
        <taxon>Salicaceae</taxon>
        <taxon>Saliceae</taxon>
        <taxon>Populus</taxon>
    </lineage>
</organism>
<dbReference type="EMBL" id="CM009303">
    <property type="protein sequence ID" value="PNT02614.1"/>
    <property type="molecule type" value="Genomic_DNA"/>
</dbReference>
<sequence>MGSGRFSFLFVGVIKASASEASFAFLDSQTLVIPHHRDGLYFKTINLTFEGKNFRLEANVFSLLIE</sequence>
<keyword evidence="2" id="KW-1185">Reference proteome</keyword>
<reference evidence="1 2" key="1">
    <citation type="journal article" date="2006" name="Science">
        <title>The genome of black cottonwood, Populus trichocarpa (Torr. &amp; Gray).</title>
        <authorList>
            <person name="Tuskan G.A."/>
            <person name="Difazio S."/>
            <person name="Jansson S."/>
            <person name="Bohlmann J."/>
            <person name="Grigoriev I."/>
            <person name="Hellsten U."/>
            <person name="Putnam N."/>
            <person name="Ralph S."/>
            <person name="Rombauts S."/>
            <person name="Salamov A."/>
            <person name="Schein J."/>
            <person name="Sterck L."/>
            <person name="Aerts A."/>
            <person name="Bhalerao R.R."/>
            <person name="Bhalerao R.P."/>
            <person name="Blaudez D."/>
            <person name="Boerjan W."/>
            <person name="Brun A."/>
            <person name="Brunner A."/>
            <person name="Busov V."/>
            <person name="Campbell M."/>
            <person name="Carlson J."/>
            <person name="Chalot M."/>
            <person name="Chapman J."/>
            <person name="Chen G.L."/>
            <person name="Cooper D."/>
            <person name="Coutinho P.M."/>
            <person name="Couturier J."/>
            <person name="Covert S."/>
            <person name="Cronk Q."/>
            <person name="Cunningham R."/>
            <person name="Davis J."/>
            <person name="Degroeve S."/>
            <person name="Dejardin A."/>
            <person name="Depamphilis C."/>
            <person name="Detter J."/>
            <person name="Dirks B."/>
            <person name="Dubchak I."/>
            <person name="Duplessis S."/>
            <person name="Ehlting J."/>
            <person name="Ellis B."/>
            <person name="Gendler K."/>
            <person name="Goodstein D."/>
            <person name="Gribskov M."/>
            <person name="Grimwood J."/>
            <person name="Groover A."/>
            <person name="Gunter L."/>
            <person name="Hamberger B."/>
            <person name="Heinze B."/>
            <person name="Helariutta Y."/>
            <person name="Henrissat B."/>
            <person name="Holligan D."/>
            <person name="Holt R."/>
            <person name="Huang W."/>
            <person name="Islam-Faridi N."/>
            <person name="Jones S."/>
            <person name="Jones-Rhoades M."/>
            <person name="Jorgensen R."/>
            <person name="Joshi C."/>
            <person name="Kangasjarvi J."/>
            <person name="Karlsson J."/>
            <person name="Kelleher C."/>
            <person name="Kirkpatrick R."/>
            <person name="Kirst M."/>
            <person name="Kohler A."/>
            <person name="Kalluri U."/>
            <person name="Larimer F."/>
            <person name="Leebens-Mack J."/>
            <person name="Leple J.C."/>
            <person name="Locascio P."/>
            <person name="Lou Y."/>
            <person name="Lucas S."/>
            <person name="Martin F."/>
            <person name="Montanini B."/>
            <person name="Napoli C."/>
            <person name="Nelson D.R."/>
            <person name="Nelson C."/>
            <person name="Nieminen K."/>
            <person name="Nilsson O."/>
            <person name="Pereda V."/>
            <person name="Peter G."/>
            <person name="Philippe R."/>
            <person name="Pilate G."/>
            <person name="Poliakov A."/>
            <person name="Razumovskaya J."/>
            <person name="Richardson P."/>
            <person name="Rinaldi C."/>
            <person name="Ritland K."/>
            <person name="Rouze P."/>
            <person name="Ryaboy D."/>
            <person name="Schmutz J."/>
            <person name="Schrader J."/>
            <person name="Segerman B."/>
            <person name="Shin H."/>
            <person name="Siddiqui A."/>
            <person name="Sterky F."/>
            <person name="Terry A."/>
            <person name="Tsai C.J."/>
            <person name="Uberbacher E."/>
            <person name="Unneberg P."/>
            <person name="Vahala J."/>
            <person name="Wall K."/>
            <person name="Wessler S."/>
            <person name="Yang G."/>
            <person name="Yin T."/>
            <person name="Douglas C."/>
            <person name="Marra M."/>
            <person name="Sandberg G."/>
            <person name="Van de Peer Y."/>
            <person name="Rokhsar D."/>
        </authorList>
    </citation>
    <scope>NUCLEOTIDE SEQUENCE [LARGE SCALE GENOMIC DNA]</scope>
    <source>
        <strain evidence="2">cv. Nisqually</strain>
    </source>
</reference>
<accession>A0A2K1XPA3</accession>